<name>A0ACA9LPZ8_9GLOM</name>
<feature type="non-terminal residue" evidence="1">
    <location>
        <position position="154"/>
    </location>
</feature>
<reference evidence="1" key="1">
    <citation type="submission" date="2021-06" db="EMBL/GenBank/DDBJ databases">
        <authorList>
            <person name="Kallberg Y."/>
            <person name="Tangrot J."/>
            <person name="Rosling A."/>
        </authorList>
    </citation>
    <scope>NUCLEOTIDE SEQUENCE</scope>
    <source>
        <strain evidence="1">IL203A</strain>
    </source>
</reference>
<gene>
    <name evidence="1" type="ORF">DHETER_LOCUS4570</name>
</gene>
<organism evidence="1 2">
    <name type="scientific">Dentiscutata heterogama</name>
    <dbReference type="NCBI Taxonomy" id="1316150"/>
    <lineage>
        <taxon>Eukaryota</taxon>
        <taxon>Fungi</taxon>
        <taxon>Fungi incertae sedis</taxon>
        <taxon>Mucoromycota</taxon>
        <taxon>Glomeromycotina</taxon>
        <taxon>Glomeromycetes</taxon>
        <taxon>Diversisporales</taxon>
        <taxon>Gigasporaceae</taxon>
        <taxon>Dentiscutata</taxon>
    </lineage>
</organism>
<keyword evidence="2" id="KW-1185">Reference proteome</keyword>
<evidence type="ECO:0000313" key="1">
    <source>
        <dbReference type="EMBL" id="CAG8535668.1"/>
    </source>
</evidence>
<dbReference type="EMBL" id="CAJVPU010004615">
    <property type="protein sequence ID" value="CAG8535668.1"/>
    <property type="molecule type" value="Genomic_DNA"/>
</dbReference>
<accession>A0ACA9LPZ8</accession>
<dbReference type="Proteomes" id="UP000789702">
    <property type="component" value="Unassembled WGS sequence"/>
</dbReference>
<protein>
    <submittedName>
        <fullName evidence="1">14127_t:CDS:1</fullName>
    </submittedName>
</protein>
<comment type="caution">
    <text evidence="1">The sequence shown here is derived from an EMBL/GenBank/DDBJ whole genome shotgun (WGS) entry which is preliminary data.</text>
</comment>
<evidence type="ECO:0000313" key="2">
    <source>
        <dbReference type="Proteomes" id="UP000789702"/>
    </source>
</evidence>
<proteinExistence type="predicted"/>
<sequence length="154" mass="18044">MPRNKGTFWDEFEKIINKKGQERMKYKTCNKSWVKNETQMQEHYNYCKLKNSGNSNTSSSTSSFVHNNDDNTRTINHKQQTKIRNFLYKFTNADQKELESLLARGFYSAGISFNILENDNIKAFFSRALLYFKLPICYSLSNSLLTKEYSGLNT</sequence>